<feature type="region of interest" description="Disordered" evidence="6">
    <location>
        <begin position="1"/>
        <end position="20"/>
    </location>
</feature>
<protein>
    <submittedName>
        <fullName evidence="8">RDD family protein</fullName>
    </submittedName>
</protein>
<keyword evidence="9" id="KW-1185">Reference proteome</keyword>
<dbReference type="RefSeq" id="WP_191791128.1">
    <property type="nucleotide sequence ID" value="NZ_JACSQE010000010.1"/>
</dbReference>
<accession>A0ABR8V4G8</accession>
<keyword evidence="5" id="KW-0472">Membrane</keyword>
<keyword evidence="3" id="KW-0812">Transmembrane</keyword>
<evidence type="ECO:0000256" key="1">
    <source>
        <dbReference type="ARBA" id="ARBA00004651"/>
    </source>
</evidence>
<evidence type="ECO:0000256" key="4">
    <source>
        <dbReference type="ARBA" id="ARBA00022989"/>
    </source>
</evidence>
<evidence type="ECO:0000313" key="8">
    <source>
        <dbReference type="EMBL" id="MBD7999456.1"/>
    </source>
</evidence>
<sequence>MGDPATTPAPHDGDHHEPVPAAVGASAAAPAYGFAEPAAHPATALPPGRAPSLPDLTDLDDAPLFGPYASWLRRVGAFLLDNSILAGLMFVVVGPGVAPSALPGLDNNGSTGSAFEGMTWSESAWMIGAVLAMTLLQAYTGATPGKRAVGIVVVDRDSGRPVGFLTTVLRWLAHLLDALCFVGYLRPLWDEQHRTFADGLLSTVVVRSVAPEPHTSFAPFVRQDRRGSRVVTGAATVLCVAGLLYGYGPTTTSGGGSVSAACTTWEHEDRPDPARLGEASFSSTTASGTISRLGVTHPYPAGAPGSEVTLTWYGDLPAGAAVSLEAVLTGPDGAQQLYATPLDTGYTGLGADPTSPGVIELPADALGDGGPGWTWAAQMRVDGVATPSCGADLPY</sequence>
<evidence type="ECO:0000256" key="3">
    <source>
        <dbReference type="ARBA" id="ARBA00022692"/>
    </source>
</evidence>
<organism evidence="8 9">
    <name type="scientific">Oerskovia gallyi</name>
    <dbReference type="NCBI Taxonomy" id="2762226"/>
    <lineage>
        <taxon>Bacteria</taxon>
        <taxon>Bacillati</taxon>
        <taxon>Actinomycetota</taxon>
        <taxon>Actinomycetes</taxon>
        <taxon>Micrococcales</taxon>
        <taxon>Cellulomonadaceae</taxon>
        <taxon>Oerskovia</taxon>
    </lineage>
</organism>
<evidence type="ECO:0000313" key="9">
    <source>
        <dbReference type="Proteomes" id="UP000633601"/>
    </source>
</evidence>
<dbReference type="Pfam" id="PF06271">
    <property type="entry name" value="RDD"/>
    <property type="match status" value="1"/>
</dbReference>
<keyword evidence="2" id="KW-1003">Cell membrane</keyword>
<dbReference type="Proteomes" id="UP000633601">
    <property type="component" value="Unassembled WGS sequence"/>
</dbReference>
<reference evidence="8 9" key="1">
    <citation type="submission" date="2020-08" db="EMBL/GenBank/DDBJ databases">
        <title>A Genomic Blueprint of the Chicken Gut Microbiome.</title>
        <authorList>
            <person name="Gilroy R."/>
            <person name="Ravi A."/>
            <person name="Getino M."/>
            <person name="Pursley I."/>
            <person name="Horton D.L."/>
            <person name="Alikhan N.-F."/>
            <person name="Baker D."/>
            <person name="Gharbi K."/>
            <person name="Hall N."/>
            <person name="Watson M."/>
            <person name="Adriaenssens E.M."/>
            <person name="Foster-Nyarko E."/>
            <person name="Jarju S."/>
            <person name="Secka A."/>
            <person name="Antonio M."/>
            <person name="Oren A."/>
            <person name="Chaudhuri R."/>
            <person name="La Ragione R.M."/>
            <person name="Hildebrand F."/>
            <person name="Pallen M.J."/>
        </authorList>
    </citation>
    <scope>NUCLEOTIDE SEQUENCE [LARGE SCALE GENOMIC DNA]</scope>
    <source>
        <strain evidence="8 9">Sa2CUA8</strain>
    </source>
</reference>
<evidence type="ECO:0000256" key="5">
    <source>
        <dbReference type="ARBA" id="ARBA00023136"/>
    </source>
</evidence>
<dbReference type="PANTHER" id="PTHR36115:SF6">
    <property type="entry name" value="PROLINE-RICH ANTIGEN HOMOLOG"/>
    <property type="match status" value="1"/>
</dbReference>
<proteinExistence type="predicted"/>
<dbReference type="InterPro" id="IPR051791">
    <property type="entry name" value="Pra-immunoreactive"/>
</dbReference>
<dbReference type="PANTHER" id="PTHR36115">
    <property type="entry name" value="PROLINE-RICH ANTIGEN HOMOLOG-RELATED"/>
    <property type="match status" value="1"/>
</dbReference>
<evidence type="ECO:0000259" key="7">
    <source>
        <dbReference type="Pfam" id="PF06271"/>
    </source>
</evidence>
<comment type="caution">
    <text evidence="8">The sequence shown here is derived from an EMBL/GenBank/DDBJ whole genome shotgun (WGS) entry which is preliminary data.</text>
</comment>
<dbReference type="InterPro" id="IPR010432">
    <property type="entry name" value="RDD"/>
</dbReference>
<dbReference type="EMBL" id="JACSQE010000010">
    <property type="protein sequence ID" value="MBD7999456.1"/>
    <property type="molecule type" value="Genomic_DNA"/>
</dbReference>
<gene>
    <name evidence="8" type="ORF">H9640_12920</name>
</gene>
<comment type="subcellular location">
    <subcellularLocation>
        <location evidence="1">Cell membrane</location>
        <topology evidence="1">Multi-pass membrane protein</topology>
    </subcellularLocation>
</comment>
<evidence type="ECO:0000256" key="2">
    <source>
        <dbReference type="ARBA" id="ARBA00022475"/>
    </source>
</evidence>
<evidence type="ECO:0000256" key="6">
    <source>
        <dbReference type="SAM" id="MobiDB-lite"/>
    </source>
</evidence>
<feature type="domain" description="RDD" evidence="7">
    <location>
        <begin position="68"/>
        <end position="198"/>
    </location>
</feature>
<keyword evidence="4" id="KW-1133">Transmembrane helix</keyword>
<name>A0ABR8V4G8_9CELL</name>